<sequence length="107" mass="11884">MDEERRKFRRAAVNRAVTKFATSSTTSADLTIESATRCGRVGRREPFKSQRRTRTNIVSSVISKPSSPTHKPFVVACRFDKTMAVACASSERGRESERGSHIPRGPS</sequence>
<protein>
    <submittedName>
        <fullName evidence="1">Uncharacterized protein</fullName>
    </submittedName>
</protein>
<dbReference type="EMBL" id="KQ981620">
    <property type="protein sequence ID" value="KYN39230.1"/>
    <property type="molecule type" value="Genomic_DNA"/>
</dbReference>
<name>A0A151JWW5_9HYME</name>
<reference evidence="1 2" key="1">
    <citation type="submission" date="2016-03" db="EMBL/GenBank/DDBJ databases">
        <title>Trachymyrmex septentrionalis WGS genome.</title>
        <authorList>
            <person name="Nygaard S."/>
            <person name="Hu H."/>
            <person name="Boomsma J."/>
            <person name="Zhang G."/>
        </authorList>
    </citation>
    <scope>NUCLEOTIDE SEQUENCE [LARGE SCALE GENOMIC DNA]</scope>
    <source>
        <strain evidence="1">Tsep2-gDNA-1</strain>
        <tissue evidence="1">Whole body</tissue>
    </source>
</reference>
<organism evidence="1 2">
    <name type="scientific">Trachymyrmex septentrionalis</name>
    <dbReference type="NCBI Taxonomy" id="34720"/>
    <lineage>
        <taxon>Eukaryota</taxon>
        <taxon>Metazoa</taxon>
        <taxon>Ecdysozoa</taxon>
        <taxon>Arthropoda</taxon>
        <taxon>Hexapoda</taxon>
        <taxon>Insecta</taxon>
        <taxon>Pterygota</taxon>
        <taxon>Neoptera</taxon>
        <taxon>Endopterygota</taxon>
        <taxon>Hymenoptera</taxon>
        <taxon>Apocrita</taxon>
        <taxon>Aculeata</taxon>
        <taxon>Formicoidea</taxon>
        <taxon>Formicidae</taxon>
        <taxon>Myrmicinae</taxon>
        <taxon>Trachymyrmex</taxon>
    </lineage>
</organism>
<dbReference type="AlphaFoldDB" id="A0A151JWW5"/>
<gene>
    <name evidence="1" type="ORF">ALC56_06396</name>
</gene>
<proteinExistence type="predicted"/>
<evidence type="ECO:0000313" key="1">
    <source>
        <dbReference type="EMBL" id="KYN39230.1"/>
    </source>
</evidence>
<evidence type="ECO:0000313" key="2">
    <source>
        <dbReference type="Proteomes" id="UP000078541"/>
    </source>
</evidence>
<dbReference type="Proteomes" id="UP000078541">
    <property type="component" value="Unassembled WGS sequence"/>
</dbReference>
<keyword evidence="2" id="KW-1185">Reference proteome</keyword>
<accession>A0A151JWW5</accession>